<sequence>MRPEHTPLRPLSALAALLGPDATLLRPDLGADHTAEVPGREVHVRGITHDSRKAGPGDLYAALPGTRAHGADFSAQVAAAGAAAILTDPAGAERASAAGLPVVVVPDARAALGTAASWVFKEPAQDLLLIGTTGTSGKTTVTYLVESGLRRAGMTTGLVGTVEMRVRDERVVSSLTTPEATDLHGLFALMREEGVTAAAMEVSSHALALGRVGGTRYDVAIFTNLSQDHLDFHSDLRDYFDTKARLFTPEYCDIAVINADDRFGRALVDMVEADGTIPVTTFAVDGYTDADPATAMAADWRAVDVALGATGSTFRIVGPGGMEADASVGLPGPFNVSNAMAAIVGLVEAGLPLEIAIAGVAAAPGVPGRMEPVVVDDVPRAFQDFTALVDYSHKPGAIEAVLTALRATTDGDVTMVVGCGGDRDRAKRPLMGEAAARLADQLVITNDNPRTEDPVSIAAAMLEGVSKVPEEHRARVTVELDRAEAIRLAVDRIRSGDVIVVAGKGHETGQYVKGEVLPFDDRAVLRRAIGDHLAVSSRERLGVALQDIHRVPDEG</sequence>
<feature type="short sequence motif" description="Meso-diaminopimelate recognition motif" evidence="7">
    <location>
        <begin position="447"/>
        <end position="450"/>
    </location>
</feature>
<evidence type="ECO:0000259" key="10">
    <source>
        <dbReference type="Pfam" id="PF02875"/>
    </source>
</evidence>
<keyword evidence="7" id="KW-0963">Cytoplasm</keyword>
<dbReference type="Pfam" id="PF01225">
    <property type="entry name" value="Mur_ligase"/>
    <property type="match status" value="1"/>
</dbReference>
<dbReference type="InterPro" id="IPR004101">
    <property type="entry name" value="Mur_ligase_C"/>
</dbReference>
<evidence type="ECO:0000259" key="9">
    <source>
        <dbReference type="Pfam" id="PF01225"/>
    </source>
</evidence>
<evidence type="ECO:0000313" key="13">
    <source>
        <dbReference type="Proteomes" id="UP001356095"/>
    </source>
</evidence>
<evidence type="ECO:0000256" key="6">
    <source>
        <dbReference type="ARBA" id="ARBA00023316"/>
    </source>
</evidence>
<protein>
    <recommendedName>
        <fullName evidence="7">UDP-N-acetylmuramoyl-L-alanyl-D-glutamate--2,6-diaminopimelate ligase</fullName>
        <ecNumber evidence="7">6.3.2.13</ecNumber>
    </recommendedName>
    <alternativeName>
        <fullName evidence="7">Meso-A2pm-adding enzyme</fullName>
    </alternativeName>
    <alternativeName>
        <fullName evidence="7">Meso-diaminopimelate-adding enzyme</fullName>
    </alternativeName>
    <alternativeName>
        <fullName evidence="7">UDP-MurNAc-L-Ala-D-Glu:meso-diaminopimelate ligase</fullName>
    </alternativeName>
    <alternativeName>
        <fullName evidence="7">UDP-MurNAc-tripeptide synthetase</fullName>
    </alternativeName>
    <alternativeName>
        <fullName evidence="7">UDP-N-acetylmuramyl-tripeptide synthetase</fullName>
    </alternativeName>
</protein>
<comment type="caution">
    <text evidence="7">Lacks conserved residue(s) required for the propagation of feature annotation.</text>
</comment>
<dbReference type="GO" id="GO:0008765">
    <property type="term" value="F:UDP-N-acetylmuramoylalanyl-D-glutamate-2,6-diaminopimelate ligase activity"/>
    <property type="evidence" value="ECO:0007669"/>
    <property type="project" value="UniProtKB-EC"/>
</dbReference>
<keyword evidence="6 7" id="KW-0961">Cell wall biogenesis/degradation</keyword>
<keyword evidence="4 7" id="KW-0573">Peptidoglycan synthesis</keyword>
<comment type="pathway">
    <text evidence="7 8">Cell wall biogenesis; peptidoglycan biosynthesis.</text>
</comment>
<dbReference type="NCBIfam" id="TIGR01085">
    <property type="entry name" value="murE"/>
    <property type="match status" value="1"/>
</dbReference>
<gene>
    <name evidence="7" type="primary">murE</name>
    <name evidence="12" type="ORF">Q8791_15050</name>
</gene>
<keyword evidence="7" id="KW-0460">Magnesium</keyword>
<reference evidence="12 13" key="1">
    <citation type="submission" date="2023-08" db="EMBL/GenBank/DDBJ databases">
        <authorList>
            <person name="Girao M."/>
            <person name="Carvalho M.F."/>
        </authorList>
    </citation>
    <scope>NUCLEOTIDE SEQUENCE [LARGE SCALE GENOMIC DNA]</scope>
    <source>
        <strain evidence="12 13">CT-R113</strain>
    </source>
</reference>
<feature type="binding site" evidence="7">
    <location>
        <begin position="134"/>
        <end position="140"/>
    </location>
    <ligand>
        <name>ATP</name>
        <dbReference type="ChEBI" id="CHEBI:30616"/>
    </ligand>
</feature>
<evidence type="ECO:0000256" key="5">
    <source>
        <dbReference type="ARBA" id="ARBA00023306"/>
    </source>
</evidence>
<dbReference type="Pfam" id="PF02875">
    <property type="entry name" value="Mur_ligase_C"/>
    <property type="match status" value="1"/>
</dbReference>
<evidence type="ECO:0000259" key="11">
    <source>
        <dbReference type="Pfam" id="PF08245"/>
    </source>
</evidence>
<dbReference type="InterPro" id="IPR036615">
    <property type="entry name" value="Mur_ligase_C_dom_sf"/>
</dbReference>
<evidence type="ECO:0000256" key="8">
    <source>
        <dbReference type="RuleBase" id="RU004135"/>
    </source>
</evidence>
<keyword evidence="2 7" id="KW-0132">Cell division</keyword>
<comment type="PTM">
    <text evidence="7">Carboxylation is probably crucial for Mg(2+) binding and, consequently, for the gamma-phosphate positioning of ATP.</text>
</comment>
<dbReference type="Pfam" id="PF08245">
    <property type="entry name" value="Mur_ligase_M"/>
    <property type="match status" value="1"/>
</dbReference>
<feature type="binding site" evidence="7">
    <location>
        <begin position="176"/>
        <end position="177"/>
    </location>
    <ligand>
        <name>UDP-N-acetyl-alpha-D-muramoyl-L-alanyl-D-glutamate</name>
        <dbReference type="ChEBI" id="CHEBI:83900"/>
    </ligand>
</feature>
<dbReference type="InterPro" id="IPR005761">
    <property type="entry name" value="UDP-N-AcMur-Glu-dNH2Pim_ligase"/>
</dbReference>
<feature type="domain" description="Mur ligase C-terminal" evidence="10">
    <location>
        <begin position="368"/>
        <end position="505"/>
    </location>
</feature>
<evidence type="ECO:0000313" key="12">
    <source>
        <dbReference type="EMBL" id="MEE2038540.1"/>
    </source>
</evidence>
<feature type="binding site" evidence="7">
    <location>
        <position position="503"/>
    </location>
    <ligand>
        <name>meso-2,6-diaminopimelate</name>
        <dbReference type="ChEBI" id="CHEBI:57791"/>
    </ligand>
</feature>
<comment type="function">
    <text evidence="7">Catalyzes the addition of meso-diaminopimelic acid to the nucleotide precursor UDP-N-acetylmuramoyl-L-alanyl-D-glutamate (UMAG) in the biosynthesis of bacterial cell-wall peptidoglycan.</text>
</comment>
<feature type="binding site" evidence="7">
    <location>
        <position position="51"/>
    </location>
    <ligand>
        <name>UDP-N-acetyl-alpha-D-muramoyl-L-alanyl-D-glutamate</name>
        <dbReference type="ChEBI" id="CHEBI:83900"/>
    </ligand>
</feature>
<feature type="binding site" evidence="7">
    <location>
        <position position="203"/>
    </location>
    <ligand>
        <name>UDP-N-acetyl-alpha-D-muramoyl-L-alanyl-D-glutamate</name>
        <dbReference type="ChEBI" id="CHEBI:83900"/>
    </ligand>
</feature>
<evidence type="ECO:0000256" key="7">
    <source>
        <dbReference type="HAMAP-Rule" id="MF_00208"/>
    </source>
</evidence>
<dbReference type="EMBL" id="JAUZMY010000013">
    <property type="protein sequence ID" value="MEE2038540.1"/>
    <property type="molecule type" value="Genomic_DNA"/>
</dbReference>
<feature type="domain" description="Mur ligase central" evidence="11">
    <location>
        <begin position="133"/>
        <end position="344"/>
    </location>
</feature>
<feature type="binding site" evidence="7">
    <location>
        <begin position="447"/>
        <end position="450"/>
    </location>
    <ligand>
        <name>meso-2,6-diaminopimelate</name>
        <dbReference type="ChEBI" id="CHEBI:57791"/>
    </ligand>
</feature>
<feature type="binding site" evidence="7">
    <location>
        <position position="507"/>
    </location>
    <ligand>
        <name>meso-2,6-diaminopimelate</name>
        <dbReference type="ChEBI" id="CHEBI:57791"/>
    </ligand>
</feature>
<dbReference type="Gene3D" id="3.90.190.20">
    <property type="entry name" value="Mur ligase, C-terminal domain"/>
    <property type="match status" value="1"/>
</dbReference>
<comment type="similarity">
    <text evidence="1 7">Belongs to the MurCDEF family. MurE subfamily.</text>
</comment>
<dbReference type="PANTHER" id="PTHR23135">
    <property type="entry name" value="MUR LIGASE FAMILY MEMBER"/>
    <property type="match status" value="1"/>
</dbReference>
<evidence type="ECO:0000256" key="2">
    <source>
        <dbReference type="ARBA" id="ARBA00022618"/>
    </source>
</evidence>
<comment type="cofactor">
    <cofactor evidence="7">
        <name>Mg(2+)</name>
        <dbReference type="ChEBI" id="CHEBI:18420"/>
    </cofactor>
</comment>
<dbReference type="InterPro" id="IPR035911">
    <property type="entry name" value="MurE/MurF_N"/>
</dbReference>
<comment type="catalytic activity">
    <reaction evidence="7">
        <text>UDP-N-acetyl-alpha-D-muramoyl-L-alanyl-D-glutamate + meso-2,6-diaminopimelate + ATP = UDP-N-acetyl-alpha-D-muramoyl-L-alanyl-gamma-D-glutamyl-meso-2,6-diaminopimelate + ADP + phosphate + H(+)</text>
        <dbReference type="Rhea" id="RHEA:23676"/>
        <dbReference type="ChEBI" id="CHEBI:15378"/>
        <dbReference type="ChEBI" id="CHEBI:30616"/>
        <dbReference type="ChEBI" id="CHEBI:43474"/>
        <dbReference type="ChEBI" id="CHEBI:57791"/>
        <dbReference type="ChEBI" id="CHEBI:83900"/>
        <dbReference type="ChEBI" id="CHEBI:83905"/>
        <dbReference type="ChEBI" id="CHEBI:456216"/>
        <dbReference type="EC" id="6.3.2.13"/>
    </reaction>
</comment>
<keyword evidence="13" id="KW-1185">Reference proteome</keyword>
<dbReference type="NCBIfam" id="NF001124">
    <property type="entry name" value="PRK00139.1-2"/>
    <property type="match status" value="1"/>
</dbReference>
<dbReference type="EC" id="6.3.2.13" evidence="7"/>
<keyword evidence="7 12" id="KW-0436">Ligase</keyword>
<keyword evidence="5 7" id="KW-0131">Cell cycle</keyword>
<dbReference type="Gene3D" id="3.40.1190.10">
    <property type="entry name" value="Mur-like, catalytic domain"/>
    <property type="match status" value="1"/>
</dbReference>
<keyword evidence="7" id="KW-0067">ATP-binding</keyword>
<dbReference type="NCBIfam" id="NF001126">
    <property type="entry name" value="PRK00139.1-4"/>
    <property type="match status" value="1"/>
</dbReference>
<dbReference type="InterPro" id="IPR036565">
    <property type="entry name" value="Mur-like_cat_sf"/>
</dbReference>
<dbReference type="SUPFAM" id="SSF53244">
    <property type="entry name" value="MurD-like peptide ligases, peptide-binding domain"/>
    <property type="match status" value="1"/>
</dbReference>
<name>A0ABU7K8I0_9ACTN</name>
<evidence type="ECO:0000256" key="3">
    <source>
        <dbReference type="ARBA" id="ARBA00022960"/>
    </source>
</evidence>
<dbReference type="InterPro" id="IPR000713">
    <property type="entry name" value="Mur_ligase_N"/>
</dbReference>
<comment type="subcellular location">
    <subcellularLocation>
        <location evidence="7 8">Cytoplasm</location>
    </subcellularLocation>
</comment>
<dbReference type="Proteomes" id="UP001356095">
    <property type="component" value="Unassembled WGS sequence"/>
</dbReference>
<feature type="modified residue" description="N6-carboxylysine" evidence="7">
    <location>
        <position position="243"/>
    </location>
</feature>
<feature type="binding site" evidence="7">
    <location>
        <position position="211"/>
    </location>
    <ligand>
        <name>UDP-N-acetyl-alpha-D-muramoyl-L-alanyl-D-glutamate</name>
        <dbReference type="ChEBI" id="CHEBI:83900"/>
    </ligand>
</feature>
<dbReference type="RefSeq" id="WP_330092318.1">
    <property type="nucleotide sequence ID" value="NZ_JAUZMY010000013.1"/>
</dbReference>
<evidence type="ECO:0000256" key="4">
    <source>
        <dbReference type="ARBA" id="ARBA00022984"/>
    </source>
</evidence>
<keyword evidence="7" id="KW-0547">Nucleotide-binding</keyword>
<dbReference type="PANTHER" id="PTHR23135:SF4">
    <property type="entry name" value="UDP-N-ACETYLMURAMOYL-L-ALANYL-D-GLUTAMATE--2,6-DIAMINOPIMELATE LIGASE MURE HOMOLOG, CHLOROPLASTIC"/>
    <property type="match status" value="1"/>
</dbReference>
<proteinExistence type="inferred from homology"/>
<dbReference type="SUPFAM" id="SSF63418">
    <property type="entry name" value="MurE/MurF N-terminal domain"/>
    <property type="match status" value="1"/>
</dbReference>
<dbReference type="InterPro" id="IPR013221">
    <property type="entry name" value="Mur_ligase_cen"/>
</dbReference>
<evidence type="ECO:0000256" key="1">
    <source>
        <dbReference type="ARBA" id="ARBA00005898"/>
    </source>
</evidence>
<dbReference type="HAMAP" id="MF_00208">
    <property type="entry name" value="MurE"/>
    <property type="match status" value="1"/>
</dbReference>
<keyword evidence="3 7" id="KW-0133">Cell shape</keyword>
<dbReference type="Gene3D" id="3.40.1390.10">
    <property type="entry name" value="MurE/MurF, N-terminal domain"/>
    <property type="match status" value="1"/>
</dbReference>
<organism evidence="12 13">
    <name type="scientific">Nocardiopsis codii</name>
    <dbReference type="NCBI Taxonomy" id="3065942"/>
    <lineage>
        <taxon>Bacteria</taxon>
        <taxon>Bacillati</taxon>
        <taxon>Actinomycetota</taxon>
        <taxon>Actinomycetes</taxon>
        <taxon>Streptosporangiales</taxon>
        <taxon>Nocardiopsidaceae</taxon>
        <taxon>Nocardiopsis</taxon>
    </lineage>
</organism>
<comment type="caution">
    <text evidence="12">The sequence shown here is derived from an EMBL/GenBank/DDBJ whole genome shotgun (WGS) entry which is preliminary data.</text>
</comment>
<accession>A0ABU7K8I0</accession>
<feature type="domain" description="Mur ligase N-terminal catalytic" evidence="9">
    <location>
        <begin position="43"/>
        <end position="116"/>
    </location>
</feature>
<dbReference type="SUPFAM" id="SSF53623">
    <property type="entry name" value="MurD-like peptide ligases, catalytic domain"/>
    <property type="match status" value="1"/>
</dbReference>
<feature type="binding site" evidence="7">
    <location>
        <position position="423"/>
    </location>
    <ligand>
        <name>meso-2,6-diaminopimelate</name>
        <dbReference type="ChEBI" id="CHEBI:57791"/>
    </ligand>
</feature>